<dbReference type="EMBL" id="ML213522">
    <property type="protein sequence ID" value="TFK47755.1"/>
    <property type="molecule type" value="Genomic_DNA"/>
</dbReference>
<keyword evidence="3" id="KW-1185">Reference proteome</keyword>
<evidence type="ECO:0000313" key="3">
    <source>
        <dbReference type="Proteomes" id="UP000305948"/>
    </source>
</evidence>
<dbReference type="AlphaFoldDB" id="A0A5C3MSL3"/>
<sequence>MAVPETPQAGSREKDAYEIRITPGGKIQGWVANALEFLEKNKNKPLVLHTLPGKQNKTPEMDGQNVRDTTTRTTETRKQGLSPSTSAVPRLISVVEIIKREFIKLDGSPEDRTLHQYNQIGCLEQTDTVIDETGDEARRDALLKALEGKNQ</sequence>
<organism evidence="2 3">
    <name type="scientific">Heliocybe sulcata</name>
    <dbReference type="NCBI Taxonomy" id="5364"/>
    <lineage>
        <taxon>Eukaryota</taxon>
        <taxon>Fungi</taxon>
        <taxon>Dikarya</taxon>
        <taxon>Basidiomycota</taxon>
        <taxon>Agaricomycotina</taxon>
        <taxon>Agaricomycetes</taxon>
        <taxon>Gloeophyllales</taxon>
        <taxon>Gloeophyllaceae</taxon>
        <taxon>Heliocybe</taxon>
    </lineage>
</organism>
<evidence type="ECO:0000313" key="2">
    <source>
        <dbReference type="EMBL" id="TFK47755.1"/>
    </source>
</evidence>
<feature type="region of interest" description="Disordered" evidence="1">
    <location>
        <begin position="49"/>
        <end position="85"/>
    </location>
</feature>
<reference evidence="2 3" key="1">
    <citation type="journal article" date="2019" name="Nat. Ecol. Evol.">
        <title>Megaphylogeny resolves global patterns of mushroom evolution.</title>
        <authorList>
            <person name="Varga T."/>
            <person name="Krizsan K."/>
            <person name="Foldi C."/>
            <person name="Dima B."/>
            <person name="Sanchez-Garcia M."/>
            <person name="Sanchez-Ramirez S."/>
            <person name="Szollosi G.J."/>
            <person name="Szarkandi J.G."/>
            <person name="Papp V."/>
            <person name="Albert L."/>
            <person name="Andreopoulos W."/>
            <person name="Angelini C."/>
            <person name="Antonin V."/>
            <person name="Barry K.W."/>
            <person name="Bougher N.L."/>
            <person name="Buchanan P."/>
            <person name="Buyck B."/>
            <person name="Bense V."/>
            <person name="Catcheside P."/>
            <person name="Chovatia M."/>
            <person name="Cooper J."/>
            <person name="Damon W."/>
            <person name="Desjardin D."/>
            <person name="Finy P."/>
            <person name="Geml J."/>
            <person name="Haridas S."/>
            <person name="Hughes K."/>
            <person name="Justo A."/>
            <person name="Karasinski D."/>
            <person name="Kautmanova I."/>
            <person name="Kiss B."/>
            <person name="Kocsube S."/>
            <person name="Kotiranta H."/>
            <person name="LaButti K.M."/>
            <person name="Lechner B.E."/>
            <person name="Liimatainen K."/>
            <person name="Lipzen A."/>
            <person name="Lukacs Z."/>
            <person name="Mihaltcheva S."/>
            <person name="Morgado L.N."/>
            <person name="Niskanen T."/>
            <person name="Noordeloos M.E."/>
            <person name="Ohm R.A."/>
            <person name="Ortiz-Santana B."/>
            <person name="Ovrebo C."/>
            <person name="Racz N."/>
            <person name="Riley R."/>
            <person name="Savchenko A."/>
            <person name="Shiryaev A."/>
            <person name="Soop K."/>
            <person name="Spirin V."/>
            <person name="Szebenyi C."/>
            <person name="Tomsovsky M."/>
            <person name="Tulloss R.E."/>
            <person name="Uehling J."/>
            <person name="Grigoriev I.V."/>
            <person name="Vagvolgyi C."/>
            <person name="Papp T."/>
            <person name="Martin F.M."/>
            <person name="Miettinen O."/>
            <person name="Hibbett D.S."/>
            <person name="Nagy L.G."/>
        </authorList>
    </citation>
    <scope>NUCLEOTIDE SEQUENCE [LARGE SCALE GENOMIC DNA]</scope>
    <source>
        <strain evidence="2 3">OMC1185</strain>
    </source>
</reference>
<gene>
    <name evidence="2" type="ORF">OE88DRAFT_1665371</name>
</gene>
<evidence type="ECO:0000256" key="1">
    <source>
        <dbReference type="SAM" id="MobiDB-lite"/>
    </source>
</evidence>
<accession>A0A5C3MSL3</accession>
<name>A0A5C3MSL3_9AGAM</name>
<proteinExistence type="predicted"/>
<dbReference type="OrthoDB" id="424402at2759"/>
<protein>
    <submittedName>
        <fullName evidence="2">Uncharacterized protein</fullName>
    </submittedName>
</protein>
<dbReference type="STRING" id="5364.A0A5C3MSL3"/>
<dbReference type="Proteomes" id="UP000305948">
    <property type="component" value="Unassembled WGS sequence"/>
</dbReference>